<feature type="compositionally biased region" description="Polar residues" evidence="16">
    <location>
        <begin position="208"/>
        <end position="222"/>
    </location>
</feature>
<evidence type="ECO:0000256" key="3">
    <source>
        <dbReference type="ARBA" id="ARBA00004496"/>
    </source>
</evidence>
<dbReference type="SUPFAM" id="SSF51735">
    <property type="entry name" value="NAD(P)-binding Rossmann-fold domains"/>
    <property type="match status" value="1"/>
</dbReference>
<keyword evidence="10" id="KW-0520">NAD</keyword>
<evidence type="ECO:0000256" key="16">
    <source>
        <dbReference type="SAM" id="MobiDB-lite"/>
    </source>
</evidence>
<dbReference type="EC" id="5.5.1.4" evidence="6"/>
<accession>A0A5B7J4C4</accession>
<dbReference type="SUPFAM" id="SSF55347">
    <property type="entry name" value="Glyceraldehyde-3-phosphate dehydrogenase-like, C-terminal domain"/>
    <property type="match status" value="1"/>
</dbReference>
<dbReference type="Pfam" id="PF07994">
    <property type="entry name" value="NAD_binding_5"/>
    <property type="match status" value="2"/>
</dbReference>
<dbReference type="PIRSF" id="PIRSF015578">
    <property type="entry name" value="Myoinos-ppht_syn"/>
    <property type="match status" value="1"/>
</dbReference>
<evidence type="ECO:0000256" key="1">
    <source>
        <dbReference type="ARBA" id="ARBA00000113"/>
    </source>
</evidence>
<dbReference type="FunFam" id="3.30.360.10:FF:000055">
    <property type="entry name" value="Putative myo-inositol-1-phosphate synthase"/>
    <property type="match status" value="1"/>
</dbReference>
<dbReference type="AlphaFoldDB" id="A0A5B7J4C4"/>
<proteinExistence type="inferred from homology"/>
<evidence type="ECO:0000256" key="9">
    <source>
        <dbReference type="ARBA" id="ARBA00022550"/>
    </source>
</evidence>
<evidence type="ECO:0000256" key="4">
    <source>
        <dbReference type="ARBA" id="ARBA00005117"/>
    </source>
</evidence>
<feature type="domain" description="Myo-inositol-1-phosphate synthase GAPDH-like" evidence="17">
    <location>
        <begin position="180"/>
        <end position="228"/>
    </location>
</feature>
<keyword evidence="9" id="KW-0398">Inositol biosynthesis</keyword>
<evidence type="ECO:0000259" key="17">
    <source>
        <dbReference type="Pfam" id="PF01658"/>
    </source>
</evidence>
<dbReference type="GO" id="GO:0004512">
    <property type="term" value="F:inositol-3-phosphate synthase activity"/>
    <property type="evidence" value="ECO:0007669"/>
    <property type="project" value="UniProtKB-EC"/>
</dbReference>
<organism evidence="18 19">
    <name type="scientific">Portunus trituberculatus</name>
    <name type="common">Swimming crab</name>
    <name type="synonym">Neptunus trituberculatus</name>
    <dbReference type="NCBI Taxonomy" id="210409"/>
    <lineage>
        <taxon>Eukaryota</taxon>
        <taxon>Metazoa</taxon>
        <taxon>Ecdysozoa</taxon>
        <taxon>Arthropoda</taxon>
        <taxon>Crustacea</taxon>
        <taxon>Multicrustacea</taxon>
        <taxon>Malacostraca</taxon>
        <taxon>Eumalacostraca</taxon>
        <taxon>Eucarida</taxon>
        <taxon>Decapoda</taxon>
        <taxon>Pleocyemata</taxon>
        <taxon>Brachyura</taxon>
        <taxon>Eubrachyura</taxon>
        <taxon>Portunoidea</taxon>
        <taxon>Portunidae</taxon>
        <taxon>Portuninae</taxon>
        <taxon>Portunus</taxon>
    </lineage>
</organism>
<dbReference type="InterPro" id="IPR036291">
    <property type="entry name" value="NAD(P)-bd_dom_sf"/>
</dbReference>
<evidence type="ECO:0000313" key="18">
    <source>
        <dbReference type="EMBL" id="MPC87374.1"/>
    </source>
</evidence>
<evidence type="ECO:0000256" key="13">
    <source>
        <dbReference type="ARBA" id="ARBA00023235"/>
    </source>
</evidence>
<protein>
    <recommendedName>
        <fullName evidence="6">inositol-3-phosphate synthase</fullName>
        <ecNumber evidence="6">5.5.1.4</ecNumber>
    </recommendedName>
</protein>
<evidence type="ECO:0000256" key="6">
    <source>
        <dbReference type="ARBA" id="ARBA00012125"/>
    </source>
</evidence>
<evidence type="ECO:0000256" key="10">
    <source>
        <dbReference type="ARBA" id="ARBA00023027"/>
    </source>
</evidence>
<dbReference type="GO" id="GO:0005737">
    <property type="term" value="C:cytoplasm"/>
    <property type="evidence" value="ECO:0007669"/>
    <property type="project" value="UniProtKB-SubCell"/>
</dbReference>
<evidence type="ECO:0000256" key="11">
    <source>
        <dbReference type="ARBA" id="ARBA00023098"/>
    </source>
</evidence>
<comment type="caution">
    <text evidence="18">The sequence shown here is derived from an EMBL/GenBank/DDBJ whole genome shotgun (WGS) entry which is preliminary data.</text>
</comment>
<gene>
    <name evidence="18" type="primary">isyna1-b_1</name>
    <name evidence="18" type="ORF">E2C01_082235</name>
</gene>
<dbReference type="Gene3D" id="3.40.50.720">
    <property type="entry name" value="NAD(P)-binding Rossmann-like Domain"/>
    <property type="match status" value="1"/>
</dbReference>
<comment type="function">
    <text evidence="15">Key enzyme in myo-inositol biosynthesis pathway that catalyzes the conversion of glucose 6-phosphate to 1-myo-inositol 1-phosphate in a NAD-dependent manner. Rate-limiting enzyme in the synthesis of all inositol-containing compounds.</text>
</comment>
<keyword evidence="13" id="KW-0413">Isomerase</keyword>
<dbReference type="OrthoDB" id="2887at2759"/>
<keyword evidence="12" id="KW-0594">Phospholipid biosynthesis</keyword>
<keyword evidence="14" id="KW-1208">Phospholipid metabolism</keyword>
<comment type="catalytic activity">
    <reaction evidence="1">
        <text>D-glucose 6-phosphate = 1D-myo-inositol 3-phosphate</text>
        <dbReference type="Rhea" id="RHEA:10716"/>
        <dbReference type="ChEBI" id="CHEBI:58401"/>
        <dbReference type="ChEBI" id="CHEBI:61548"/>
        <dbReference type="EC" id="5.5.1.4"/>
    </reaction>
</comment>
<evidence type="ECO:0000256" key="14">
    <source>
        <dbReference type="ARBA" id="ARBA00023264"/>
    </source>
</evidence>
<keyword evidence="7" id="KW-0963">Cytoplasm</keyword>
<comment type="cofactor">
    <cofactor evidence="2">
        <name>NAD(+)</name>
        <dbReference type="ChEBI" id="CHEBI:57540"/>
    </cofactor>
</comment>
<keyword evidence="8" id="KW-0444">Lipid biosynthesis</keyword>
<dbReference type="InterPro" id="IPR013021">
    <property type="entry name" value="Myo-inos-1-P_Synthase_GAPDH"/>
</dbReference>
<comment type="subcellular location">
    <subcellularLocation>
        <location evidence="3">Cytoplasm</location>
    </subcellularLocation>
</comment>
<sequence>MKRAKVLDYNLQVQLEPYMREIKPRPSIYFPEFIAANQADRADNVLQGTKQELVDKIRADIQDFKTTSGVDKVVVLWTANTERYTEVTEEVNGSMDALLASIKRNEKEISPSTLFAVASILEGQQAITTTTTTSTTSNTHPVFLQVTYINGSPQNTFVPGVIELAQKKKVYIAGDDFKSGQTKLKSVLVDFLVSAGIKPRSLVSYNHLGNNDGKNLNAPQTFRSKEVSE</sequence>
<comment type="similarity">
    <text evidence="5">Belongs to the myo-inositol 1-phosphate synthase family.</text>
</comment>
<evidence type="ECO:0000256" key="5">
    <source>
        <dbReference type="ARBA" id="ARBA00010813"/>
    </source>
</evidence>
<evidence type="ECO:0000256" key="12">
    <source>
        <dbReference type="ARBA" id="ARBA00023209"/>
    </source>
</evidence>
<name>A0A5B7J4C4_PORTR</name>
<dbReference type="Gene3D" id="3.30.360.10">
    <property type="entry name" value="Dihydrodipicolinate Reductase, domain 2"/>
    <property type="match status" value="1"/>
</dbReference>
<dbReference type="Proteomes" id="UP000324222">
    <property type="component" value="Unassembled WGS sequence"/>
</dbReference>
<dbReference type="InterPro" id="IPR002587">
    <property type="entry name" value="Myo-inos-1-P_Synthase"/>
</dbReference>
<evidence type="ECO:0000256" key="15">
    <source>
        <dbReference type="ARBA" id="ARBA00025559"/>
    </source>
</evidence>
<keyword evidence="11" id="KW-0443">Lipid metabolism</keyword>
<keyword evidence="19" id="KW-1185">Reference proteome</keyword>
<dbReference type="GO" id="GO:0008654">
    <property type="term" value="P:phospholipid biosynthetic process"/>
    <property type="evidence" value="ECO:0007669"/>
    <property type="project" value="UniProtKB-KW"/>
</dbReference>
<reference evidence="18 19" key="1">
    <citation type="submission" date="2019-05" db="EMBL/GenBank/DDBJ databases">
        <title>Another draft genome of Portunus trituberculatus and its Hox gene families provides insights of decapod evolution.</title>
        <authorList>
            <person name="Jeong J.-H."/>
            <person name="Song I."/>
            <person name="Kim S."/>
            <person name="Choi T."/>
            <person name="Kim D."/>
            <person name="Ryu S."/>
            <person name="Kim W."/>
        </authorList>
    </citation>
    <scope>NUCLEOTIDE SEQUENCE [LARGE SCALE GENOMIC DNA]</scope>
    <source>
        <tissue evidence="18">Muscle</tissue>
    </source>
</reference>
<evidence type="ECO:0000256" key="7">
    <source>
        <dbReference type="ARBA" id="ARBA00022490"/>
    </source>
</evidence>
<dbReference type="UniPathway" id="UPA00823">
    <property type="reaction ID" value="UER00787"/>
</dbReference>
<comment type="pathway">
    <text evidence="4">Polyol metabolism; myo-inositol biosynthesis; myo-inositol from D-glucose 6-phosphate: step 1/2.</text>
</comment>
<evidence type="ECO:0000256" key="2">
    <source>
        <dbReference type="ARBA" id="ARBA00001911"/>
    </source>
</evidence>
<dbReference type="EMBL" id="VSRR010074313">
    <property type="protein sequence ID" value="MPC87374.1"/>
    <property type="molecule type" value="Genomic_DNA"/>
</dbReference>
<dbReference type="PANTHER" id="PTHR11510">
    <property type="entry name" value="MYO-INOSITOL-1 PHOSPHATE SYNTHASE"/>
    <property type="match status" value="1"/>
</dbReference>
<evidence type="ECO:0000313" key="19">
    <source>
        <dbReference type="Proteomes" id="UP000324222"/>
    </source>
</evidence>
<feature type="region of interest" description="Disordered" evidence="16">
    <location>
        <begin position="208"/>
        <end position="229"/>
    </location>
</feature>
<evidence type="ECO:0000256" key="8">
    <source>
        <dbReference type="ARBA" id="ARBA00022516"/>
    </source>
</evidence>
<dbReference type="GO" id="GO:0006021">
    <property type="term" value="P:inositol biosynthetic process"/>
    <property type="evidence" value="ECO:0007669"/>
    <property type="project" value="UniProtKB-UniPathway"/>
</dbReference>
<dbReference type="Pfam" id="PF01658">
    <property type="entry name" value="Inos-1-P_synth"/>
    <property type="match status" value="1"/>
</dbReference>